<name>A0A5B8W7D0_9SPHI</name>
<dbReference type="RefSeq" id="WP_147057859.1">
    <property type="nucleotide sequence ID" value="NZ_CP042437.1"/>
</dbReference>
<dbReference type="SUPFAM" id="SSF52540">
    <property type="entry name" value="P-loop containing nucleoside triphosphate hydrolases"/>
    <property type="match status" value="1"/>
</dbReference>
<dbReference type="PANTHER" id="PTHR37816">
    <property type="entry name" value="YALI0E33011P"/>
    <property type="match status" value="1"/>
</dbReference>
<accession>A0A5B8W7D0</accession>
<dbReference type="OrthoDB" id="9813917at2"/>
<dbReference type="PANTHER" id="PTHR37816:SF2">
    <property type="entry name" value="DNA TOPOLOGY MODULATION PROTEIN FLAR-RELATED PROTEIN"/>
    <property type="match status" value="1"/>
</dbReference>
<sequence length="179" mass="20529">MQINIFGASGSGSTTLGKALGKALGYPAFDGDEYFWIPSETPFTIKRKPEERNAMLNQDTAPHKNWILSGSVVGWNNNWDFDLSVFLYIPNALRMDRLKKREFERYGDKIYTNPERAALYHKFLDWANGYDDNTTDGRTLQVHQNWIKNLKKPVLIIEGDTTVNERVGAVLRKLEAMKN</sequence>
<protein>
    <submittedName>
        <fullName evidence="1">AAA family ATPase</fullName>
    </submittedName>
</protein>
<keyword evidence="2" id="KW-1185">Reference proteome</keyword>
<dbReference type="InterPro" id="IPR052922">
    <property type="entry name" value="Cytidylate_Kinase-2"/>
</dbReference>
<dbReference type="Proteomes" id="UP000321362">
    <property type="component" value="Chromosome"/>
</dbReference>
<evidence type="ECO:0000313" key="2">
    <source>
        <dbReference type="Proteomes" id="UP000321362"/>
    </source>
</evidence>
<dbReference type="NCBIfam" id="NF004861">
    <property type="entry name" value="PRK06217.1"/>
    <property type="match status" value="1"/>
</dbReference>
<organism evidence="1 2">
    <name type="scientific">Mucilaginibacter ginsenosidivorax</name>
    <dbReference type="NCBI Taxonomy" id="862126"/>
    <lineage>
        <taxon>Bacteria</taxon>
        <taxon>Pseudomonadati</taxon>
        <taxon>Bacteroidota</taxon>
        <taxon>Sphingobacteriia</taxon>
        <taxon>Sphingobacteriales</taxon>
        <taxon>Sphingobacteriaceae</taxon>
        <taxon>Mucilaginibacter</taxon>
    </lineage>
</organism>
<dbReference type="EMBL" id="CP042437">
    <property type="protein sequence ID" value="QEC78836.1"/>
    <property type="molecule type" value="Genomic_DNA"/>
</dbReference>
<dbReference type="InterPro" id="IPR027417">
    <property type="entry name" value="P-loop_NTPase"/>
</dbReference>
<gene>
    <name evidence="1" type="ORF">FSB76_23845</name>
</gene>
<proteinExistence type="predicted"/>
<dbReference type="Gene3D" id="3.40.50.300">
    <property type="entry name" value="P-loop containing nucleotide triphosphate hydrolases"/>
    <property type="match status" value="1"/>
</dbReference>
<dbReference type="Pfam" id="PF13238">
    <property type="entry name" value="AAA_18"/>
    <property type="match status" value="1"/>
</dbReference>
<evidence type="ECO:0000313" key="1">
    <source>
        <dbReference type="EMBL" id="QEC78836.1"/>
    </source>
</evidence>
<reference evidence="1 2" key="1">
    <citation type="journal article" date="2013" name="J. Microbiol.">
        <title>Mucilaginibacter ginsenosidivorax sp. nov., with ginsenoside converting activity isolated from sediment.</title>
        <authorList>
            <person name="Kim J.K."/>
            <person name="Choi T.E."/>
            <person name="Liu Q.M."/>
            <person name="Park H.Y."/>
            <person name="Yi T.H."/>
            <person name="Yoon M.H."/>
            <person name="Kim S.C."/>
            <person name="Im W.T."/>
        </authorList>
    </citation>
    <scope>NUCLEOTIDE SEQUENCE [LARGE SCALE GENOMIC DNA]</scope>
    <source>
        <strain evidence="1 2">KHI28</strain>
    </source>
</reference>
<dbReference type="KEGG" id="mgk:FSB76_23845"/>
<dbReference type="AlphaFoldDB" id="A0A5B8W7D0"/>